<dbReference type="PATRIC" id="fig|658445.3.peg.256"/>
<dbReference type="OrthoDB" id="5831938at2"/>
<feature type="compositionally biased region" description="Polar residues" evidence="1">
    <location>
        <begin position="28"/>
        <end position="37"/>
    </location>
</feature>
<proteinExistence type="predicted"/>
<dbReference type="EMBL" id="CP005973">
    <property type="protein sequence ID" value="AJR05259.1"/>
    <property type="molecule type" value="Genomic_DNA"/>
</dbReference>
<dbReference type="AlphaFoldDB" id="A0A0C5WJJ5"/>
<feature type="region of interest" description="Disordered" evidence="1">
    <location>
        <begin position="25"/>
        <end position="58"/>
    </location>
</feature>
<dbReference type="Proteomes" id="UP000032303">
    <property type="component" value="Chromosome 1"/>
</dbReference>
<keyword evidence="4" id="KW-1185">Reference proteome</keyword>
<dbReference type="Gene3D" id="2.60.120.430">
    <property type="entry name" value="Galactose-binding lectin"/>
    <property type="match status" value="1"/>
</dbReference>
<name>A0A0C5WJJ5_9GAMM</name>
<organism evidence="3 4">
    <name type="scientific">Photobacterium gaetbulicola Gung47</name>
    <dbReference type="NCBI Taxonomy" id="658445"/>
    <lineage>
        <taxon>Bacteria</taxon>
        <taxon>Pseudomonadati</taxon>
        <taxon>Pseudomonadota</taxon>
        <taxon>Gammaproteobacteria</taxon>
        <taxon>Vibrionales</taxon>
        <taxon>Vibrionaceae</taxon>
        <taxon>Photobacterium</taxon>
    </lineage>
</organism>
<dbReference type="KEGG" id="pgb:H744_1c0233"/>
<gene>
    <name evidence="3" type="ORF">H744_1c0233</name>
</gene>
<dbReference type="InterPro" id="IPR041443">
    <property type="entry name" value="Exop_C"/>
</dbReference>
<evidence type="ECO:0000256" key="1">
    <source>
        <dbReference type="SAM" id="MobiDB-lite"/>
    </source>
</evidence>
<evidence type="ECO:0000259" key="2">
    <source>
        <dbReference type="Pfam" id="PF18559"/>
    </source>
</evidence>
<evidence type="ECO:0000313" key="4">
    <source>
        <dbReference type="Proteomes" id="UP000032303"/>
    </source>
</evidence>
<sequence length="496" mass="52814">MEVKMKYLALLTAAILSLSGCVEDAKDSNGSGNSGEVTNPDDGGDNSGGDNGSGNDEDLKLPREVAIYYPDAPDQEATSPYAIYLIDKDDNALAVSGDNNIVHGNITVAGETAIKEPLTVSITDDKAAIVFSSDGKGYDINAANGNENKNGTLQFKVKTNNFDVLNTADELNTVSLTMASGETKATIDITSAVSASINAEQSQLIRVPLTCFEEQGLDINAVDVAMSLETSGSIGYEFSDARIIANSITEKPGSNNVQGCLNNGDSIVLTEDTSVLAQSIYRGSAWVQEGQTKTISTTRGKAIQLNPGNSTDEGTIRYNGIHYTAANNWDPSSRSLLIFAIDLAKNLQDMAVSRLDLSHYMDGTLQLKYFMPTNAIDLPAGADTYLVIKMETPIVNATGETTGGYPSSESVFFNLTKAGVNKGQASDIELPIKDFFTNINGAVSFNALQYVEKLVTHIQQGGPDEAPVYSNLAEFKYGLADIKVVMPTHSPDTVTE</sequence>
<feature type="domain" description="ExoP galactose-binding-like" evidence="2">
    <location>
        <begin position="80"/>
        <end position="243"/>
    </location>
</feature>
<dbReference type="Pfam" id="PF18559">
    <property type="entry name" value="Exop_C"/>
    <property type="match status" value="1"/>
</dbReference>
<dbReference type="HOGENOM" id="CLU_542734_0_0_6"/>
<reference evidence="3 4" key="1">
    <citation type="submission" date="2013-05" db="EMBL/GenBank/DDBJ databases">
        <title>Complete genome sequence of the lipase-producing bacterium Photobacterium gaetbulicola Gung47.</title>
        <authorList>
            <person name="Kim Y.-O."/>
        </authorList>
    </citation>
    <scope>NUCLEOTIDE SEQUENCE [LARGE SCALE GENOMIC DNA]</scope>
    <source>
        <strain evidence="3 4">Gung47</strain>
    </source>
</reference>
<accession>A0A0C5WJJ5</accession>
<evidence type="ECO:0000313" key="3">
    <source>
        <dbReference type="EMBL" id="AJR05259.1"/>
    </source>
</evidence>
<protein>
    <recommendedName>
        <fullName evidence="2">ExoP galactose-binding-like domain-containing protein</fullName>
    </recommendedName>
</protein>
<dbReference type="PROSITE" id="PS51257">
    <property type="entry name" value="PROKAR_LIPOPROTEIN"/>
    <property type="match status" value="1"/>
</dbReference>